<evidence type="ECO:0000256" key="3">
    <source>
        <dbReference type="ARBA" id="ARBA00022692"/>
    </source>
</evidence>
<protein>
    <submittedName>
        <fullName evidence="7">Putative PurR-regulated permease PerM</fullName>
    </submittedName>
</protein>
<dbReference type="EMBL" id="JACHOV010000006">
    <property type="protein sequence ID" value="MBB4641500.1"/>
    <property type="molecule type" value="Genomic_DNA"/>
</dbReference>
<feature type="transmembrane region" description="Helical" evidence="6">
    <location>
        <begin position="165"/>
        <end position="186"/>
    </location>
</feature>
<comment type="subcellular location">
    <subcellularLocation>
        <location evidence="1">Membrane</location>
        <topology evidence="1">Multi-pass membrane protein</topology>
    </subcellularLocation>
</comment>
<feature type="transmembrane region" description="Helical" evidence="6">
    <location>
        <begin position="259"/>
        <end position="289"/>
    </location>
</feature>
<keyword evidence="5 6" id="KW-0472">Membrane</keyword>
<comment type="similarity">
    <text evidence="2">Belongs to the autoinducer-2 exporter (AI-2E) (TC 2.A.86) family.</text>
</comment>
<dbReference type="Proteomes" id="UP000575068">
    <property type="component" value="Unassembled WGS sequence"/>
</dbReference>
<sequence>MRNREQAEMERRRDRLLGALALVGGASFFLALPFALQAGAEFFLPLTAALVIAIALVPFLEWMERHSVPSKLAALVAVIFFLTVSNVALVLIIVPATDWFEILPQRIPQIQANLAPLIDFYSQLQRFVDETVRMLATGPVAAAQTAAVEAPRSLLELAATSAPSAIIQMLFALLVIYFFLASWTSLRNQTISSRGSFDGALSIARVIQNVVDATSAYVTTIAVINLSLGMAVAIALYLIDMPSPLMWGGIVALLNFIPYFGPILAAILLGLGGLMIFNDVWLALLPALIQISFHIVEANVITPLVLGRRLTMNPLLILVSLSFWGWVWGTPGALLAVPLLIILQTVIAAAGTPDIAGFLFEHGTLMHGHQEELPDNLQKSVEES</sequence>
<reference evidence="7 8" key="1">
    <citation type="submission" date="2020-08" db="EMBL/GenBank/DDBJ databases">
        <title>Genomic Encyclopedia of Type Strains, Phase IV (KMG-IV): sequencing the most valuable type-strain genomes for metagenomic binning, comparative biology and taxonomic classification.</title>
        <authorList>
            <person name="Goeker M."/>
        </authorList>
    </citation>
    <scope>NUCLEOTIDE SEQUENCE [LARGE SCALE GENOMIC DNA]</scope>
    <source>
        <strain evidence="7 8">DSM 7465</strain>
    </source>
</reference>
<organism evidence="7 8">
    <name type="scientific">Rhizorhapis suberifaciens</name>
    <name type="common">corky root of lettuce</name>
    <dbReference type="NCBI Taxonomy" id="13656"/>
    <lineage>
        <taxon>Bacteria</taxon>
        <taxon>Pseudomonadati</taxon>
        <taxon>Pseudomonadota</taxon>
        <taxon>Alphaproteobacteria</taxon>
        <taxon>Sphingomonadales</taxon>
        <taxon>Sphingomonadaceae</taxon>
        <taxon>Rhizorhapis</taxon>
    </lineage>
</organism>
<dbReference type="RefSeq" id="WP_184475313.1">
    <property type="nucleotide sequence ID" value="NZ_JACHOV010000006.1"/>
</dbReference>
<evidence type="ECO:0000256" key="6">
    <source>
        <dbReference type="SAM" id="Phobius"/>
    </source>
</evidence>
<dbReference type="PANTHER" id="PTHR21716">
    <property type="entry name" value="TRANSMEMBRANE PROTEIN"/>
    <property type="match status" value="1"/>
</dbReference>
<dbReference type="GO" id="GO:0055085">
    <property type="term" value="P:transmembrane transport"/>
    <property type="evidence" value="ECO:0007669"/>
    <property type="project" value="TreeGrafter"/>
</dbReference>
<keyword evidence="8" id="KW-1185">Reference proteome</keyword>
<feature type="transmembrane region" description="Helical" evidence="6">
    <location>
        <begin position="72"/>
        <end position="94"/>
    </location>
</feature>
<evidence type="ECO:0000256" key="2">
    <source>
        <dbReference type="ARBA" id="ARBA00009773"/>
    </source>
</evidence>
<dbReference type="InterPro" id="IPR002549">
    <property type="entry name" value="AI-2E-like"/>
</dbReference>
<dbReference type="AlphaFoldDB" id="A0A840HVA4"/>
<accession>A0A840HVA4</accession>
<dbReference type="Pfam" id="PF01594">
    <property type="entry name" value="AI-2E_transport"/>
    <property type="match status" value="1"/>
</dbReference>
<proteinExistence type="inferred from homology"/>
<evidence type="ECO:0000313" key="8">
    <source>
        <dbReference type="Proteomes" id="UP000575068"/>
    </source>
</evidence>
<evidence type="ECO:0000256" key="4">
    <source>
        <dbReference type="ARBA" id="ARBA00022989"/>
    </source>
</evidence>
<name>A0A840HVA4_9SPHN</name>
<feature type="transmembrane region" description="Helical" evidence="6">
    <location>
        <begin position="215"/>
        <end position="239"/>
    </location>
</feature>
<comment type="caution">
    <text evidence="7">The sequence shown here is derived from an EMBL/GenBank/DDBJ whole genome shotgun (WGS) entry which is preliminary data.</text>
</comment>
<gene>
    <name evidence="7" type="ORF">HNQ99_001809</name>
</gene>
<evidence type="ECO:0000256" key="5">
    <source>
        <dbReference type="ARBA" id="ARBA00023136"/>
    </source>
</evidence>
<keyword evidence="3 6" id="KW-0812">Transmembrane</keyword>
<dbReference type="GO" id="GO:0016020">
    <property type="term" value="C:membrane"/>
    <property type="evidence" value="ECO:0007669"/>
    <property type="project" value="UniProtKB-SubCell"/>
</dbReference>
<feature type="transmembrane region" description="Helical" evidence="6">
    <location>
        <begin position="16"/>
        <end position="36"/>
    </location>
</feature>
<dbReference type="PANTHER" id="PTHR21716:SF16">
    <property type="entry name" value="BLL1467 PROTEIN"/>
    <property type="match status" value="1"/>
</dbReference>
<keyword evidence="4 6" id="KW-1133">Transmembrane helix</keyword>
<evidence type="ECO:0000256" key="1">
    <source>
        <dbReference type="ARBA" id="ARBA00004141"/>
    </source>
</evidence>
<feature type="transmembrane region" description="Helical" evidence="6">
    <location>
        <begin position="42"/>
        <end position="60"/>
    </location>
</feature>
<evidence type="ECO:0000313" key="7">
    <source>
        <dbReference type="EMBL" id="MBB4641500.1"/>
    </source>
</evidence>